<dbReference type="Pfam" id="PF03360">
    <property type="entry name" value="Glyco_transf_43"/>
    <property type="match status" value="1"/>
</dbReference>
<evidence type="ECO:0000256" key="12">
    <source>
        <dbReference type="PIRSR" id="PIRSR605027-4"/>
    </source>
</evidence>
<evidence type="ECO:0000256" key="1">
    <source>
        <dbReference type="ARBA" id="ARBA00004323"/>
    </source>
</evidence>
<dbReference type="STRING" id="981085.W9S5A6"/>
<evidence type="ECO:0000256" key="3">
    <source>
        <dbReference type="ARBA" id="ARBA00022676"/>
    </source>
</evidence>
<keyword evidence="11 13" id="KW-0961">Cell wall biogenesis/degradation</keyword>
<evidence type="ECO:0000256" key="10">
    <source>
        <dbReference type="ARBA" id="ARBA00023180"/>
    </source>
</evidence>
<dbReference type="PANTHER" id="PTHR10896:SF59">
    <property type="entry name" value="BETA-1,4-XYLOSYLTRANSFERASE IRX9"/>
    <property type="match status" value="1"/>
</dbReference>
<keyword evidence="7" id="KW-1133">Transmembrane helix</keyword>
<evidence type="ECO:0000256" key="14">
    <source>
        <dbReference type="SAM" id="MobiDB-lite"/>
    </source>
</evidence>
<dbReference type="CDD" id="cd00218">
    <property type="entry name" value="GlcAT-I"/>
    <property type="match status" value="1"/>
</dbReference>
<evidence type="ECO:0000256" key="13">
    <source>
        <dbReference type="RuleBase" id="RU363127"/>
    </source>
</evidence>
<evidence type="ECO:0000256" key="5">
    <source>
        <dbReference type="ARBA" id="ARBA00022692"/>
    </source>
</evidence>
<dbReference type="Proteomes" id="UP000030645">
    <property type="component" value="Unassembled WGS sequence"/>
</dbReference>
<dbReference type="GO" id="GO:0042285">
    <property type="term" value="F:xylosyltransferase activity"/>
    <property type="evidence" value="ECO:0007669"/>
    <property type="project" value="TreeGrafter"/>
</dbReference>
<keyword evidence="6 13" id="KW-0735">Signal-anchor</keyword>
<evidence type="ECO:0000256" key="11">
    <source>
        <dbReference type="ARBA" id="ARBA00023316"/>
    </source>
</evidence>
<dbReference type="GO" id="GO:0010417">
    <property type="term" value="P:glucuronoxylan biosynthetic process"/>
    <property type="evidence" value="ECO:0007669"/>
    <property type="project" value="TreeGrafter"/>
</dbReference>
<feature type="site" description="Interaction with galactose moiety of substrate glycoprotein" evidence="12">
    <location>
        <position position="233"/>
    </location>
</feature>
<dbReference type="SUPFAM" id="SSF53448">
    <property type="entry name" value="Nucleotide-diphospho-sugar transferases"/>
    <property type="match status" value="1"/>
</dbReference>
<evidence type="ECO:0000256" key="4">
    <source>
        <dbReference type="ARBA" id="ARBA00022679"/>
    </source>
</evidence>
<keyword evidence="8 13" id="KW-0333">Golgi apparatus</keyword>
<dbReference type="eggNOG" id="KOG1476">
    <property type="taxonomic scope" value="Eukaryota"/>
</dbReference>
<organism evidence="15 16">
    <name type="scientific">Morus notabilis</name>
    <dbReference type="NCBI Taxonomy" id="981085"/>
    <lineage>
        <taxon>Eukaryota</taxon>
        <taxon>Viridiplantae</taxon>
        <taxon>Streptophyta</taxon>
        <taxon>Embryophyta</taxon>
        <taxon>Tracheophyta</taxon>
        <taxon>Spermatophyta</taxon>
        <taxon>Magnoliopsida</taxon>
        <taxon>eudicotyledons</taxon>
        <taxon>Gunneridae</taxon>
        <taxon>Pentapetalae</taxon>
        <taxon>rosids</taxon>
        <taxon>fabids</taxon>
        <taxon>Rosales</taxon>
        <taxon>Moraceae</taxon>
        <taxon>Moreae</taxon>
        <taxon>Morus</taxon>
    </lineage>
</organism>
<proteinExistence type="inferred from homology"/>
<dbReference type="InterPro" id="IPR029044">
    <property type="entry name" value="Nucleotide-diphossugar_trans"/>
</dbReference>
<dbReference type="InterPro" id="IPR005027">
    <property type="entry name" value="Glyco_trans_43"/>
</dbReference>
<keyword evidence="4 13" id="KW-0808">Transferase</keyword>
<dbReference type="PANTHER" id="PTHR10896">
    <property type="entry name" value="GALACTOSYLGALACTOSYLXYLOSYLPROTEIN 3-BETA-GLUCURONOSYLTRANSFERASE BETA-1,3-GLUCURONYLTRANSFERASE"/>
    <property type="match status" value="1"/>
</dbReference>
<dbReference type="GO" id="GO:0009834">
    <property type="term" value="P:plant-type secondary cell wall biogenesis"/>
    <property type="evidence" value="ECO:0007669"/>
    <property type="project" value="TreeGrafter"/>
</dbReference>
<comment type="function">
    <text evidence="13">Involved in the synthesis of glucuronoxylan hemicellulose in secondary cell walls.</text>
</comment>
<sequence>MGFFTGFFPTSKSSIFSHYNHVVASNKPEVPPVHPPVETFQRANTSRAGETPLEAALPEAMPQLEHLQRVKLSEEEGEEQQEERRKEEEKLDLTPRKLVIIVTPTSTKDKFSQGVLLRRLANTIGLVPPPLLWIVVEGQTESDEASRTLRKTGIMYRHLVFKENFTDTEAELDHQRNVALKHIEHHRLSGIVHFAGLSNVYDLEFFNELRKIEAFGTWPVALLAAKRNKVTIEGPVCDYSQVIGWHLRKMNNETEDSKPPINISSFGFNSSILWDPERWGRTSSVQSTSQSSIKFVKQVVLEDETEIKGIPPNGCSKIMLWRLHLPTQTTPRNPPPLPSSIDGSNQR</sequence>
<dbReference type="AlphaFoldDB" id="W9S5A6"/>
<keyword evidence="5" id="KW-0812">Transmembrane</keyword>
<evidence type="ECO:0000256" key="6">
    <source>
        <dbReference type="ARBA" id="ARBA00022968"/>
    </source>
</evidence>
<dbReference type="GO" id="GO:0071555">
    <property type="term" value="P:cell wall organization"/>
    <property type="evidence" value="ECO:0007669"/>
    <property type="project" value="UniProtKB-KW"/>
</dbReference>
<evidence type="ECO:0000256" key="2">
    <source>
        <dbReference type="ARBA" id="ARBA00007706"/>
    </source>
</evidence>
<evidence type="ECO:0000313" key="16">
    <source>
        <dbReference type="Proteomes" id="UP000030645"/>
    </source>
</evidence>
<dbReference type="GO" id="GO:0015018">
    <property type="term" value="F:galactosylgalactosylxylosylprotein 3-beta-glucuronosyltransferase activity"/>
    <property type="evidence" value="ECO:0007669"/>
    <property type="project" value="InterPro"/>
</dbReference>
<keyword evidence="10" id="KW-0325">Glycoprotein</keyword>
<keyword evidence="9" id="KW-0472">Membrane</keyword>
<evidence type="ECO:0000256" key="9">
    <source>
        <dbReference type="ARBA" id="ARBA00023136"/>
    </source>
</evidence>
<accession>W9S5A6</accession>
<gene>
    <name evidence="15" type="ORF">L484_024442</name>
</gene>
<feature type="region of interest" description="Disordered" evidence="14">
    <location>
        <begin position="327"/>
        <end position="347"/>
    </location>
</feature>
<dbReference type="OrthoDB" id="675023at2759"/>
<keyword evidence="16" id="KW-1185">Reference proteome</keyword>
<dbReference type="EMBL" id="KE345789">
    <property type="protein sequence ID" value="EXC16268.1"/>
    <property type="molecule type" value="Genomic_DNA"/>
</dbReference>
<keyword evidence="3" id="KW-0328">Glycosyltransferase</keyword>
<comment type="subcellular location">
    <subcellularLocation>
        <location evidence="1 13">Golgi apparatus membrane</location>
        <topology evidence="1 13">Single-pass type II membrane protein</topology>
    </subcellularLocation>
</comment>
<evidence type="ECO:0000256" key="7">
    <source>
        <dbReference type="ARBA" id="ARBA00022989"/>
    </source>
</evidence>
<name>W9S5A6_9ROSA</name>
<protein>
    <recommendedName>
        <fullName evidence="13">Glycosyltransferases</fullName>
        <ecNumber evidence="13">2.4.-.-</ecNumber>
    </recommendedName>
</protein>
<evidence type="ECO:0000313" key="15">
    <source>
        <dbReference type="EMBL" id="EXC16268.1"/>
    </source>
</evidence>
<dbReference type="FunFam" id="3.90.550.10:FF:000084">
    <property type="entry name" value="Glycosyltransferases"/>
    <property type="match status" value="1"/>
</dbReference>
<evidence type="ECO:0000256" key="8">
    <source>
        <dbReference type="ARBA" id="ARBA00023034"/>
    </source>
</evidence>
<comment type="similarity">
    <text evidence="2 13">Belongs to the glycosyltransferase 43 family.</text>
</comment>
<dbReference type="Gene3D" id="3.90.550.10">
    <property type="entry name" value="Spore Coat Polysaccharide Biosynthesis Protein SpsA, Chain A"/>
    <property type="match status" value="1"/>
</dbReference>
<dbReference type="GO" id="GO:0000139">
    <property type="term" value="C:Golgi membrane"/>
    <property type="evidence" value="ECO:0007669"/>
    <property type="project" value="UniProtKB-SubCell"/>
</dbReference>
<reference evidence="16" key="1">
    <citation type="submission" date="2013-01" db="EMBL/GenBank/DDBJ databases">
        <title>Draft Genome Sequence of a Mulberry Tree, Morus notabilis C.K. Schneid.</title>
        <authorList>
            <person name="He N."/>
            <person name="Zhao S."/>
        </authorList>
    </citation>
    <scope>NUCLEOTIDE SEQUENCE</scope>
</reference>
<dbReference type="KEGG" id="mnt:21407181"/>
<dbReference type="EC" id="2.4.-.-" evidence="13"/>